<accession>A0ABQ5JP43</accession>
<evidence type="ECO:0000313" key="5">
    <source>
        <dbReference type="Proteomes" id="UP001628078"/>
    </source>
</evidence>
<dbReference type="Gene3D" id="1.10.357.10">
    <property type="entry name" value="Tetracycline Repressor, domain 2"/>
    <property type="match status" value="1"/>
</dbReference>
<sequence length="199" mass="22054">MSREEQLAHTRRGILDAARTLFLNKGYAETSTRDIANAVGLTQPALYHHFADKELIFIEVISEVGRELAGRMNAIIDDGDGDGLTVLTDLSQAMIAIHPRDAFSLIHGSFQYLKPENQGKLGRIFSQDYVQPLVRFFSSDKLTLKSGLDPMTAANFYMTSLAPLFAEFHQLGGPGLSDRERIQVLLKLILFGVADETNV</sequence>
<dbReference type="Proteomes" id="UP001628078">
    <property type="component" value="Unassembled WGS sequence"/>
</dbReference>
<name>A0ABQ5JP43_9LACO</name>
<gene>
    <name evidence="4" type="ORF">JCM31185_15580</name>
</gene>
<dbReference type="RefSeq" id="WP_407884268.1">
    <property type="nucleotide sequence ID" value="NZ_BQXO01000004.1"/>
</dbReference>
<dbReference type="PANTHER" id="PTHR30055:SF226">
    <property type="entry name" value="HTH-TYPE TRANSCRIPTIONAL REGULATOR PKSA"/>
    <property type="match status" value="1"/>
</dbReference>
<comment type="caution">
    <text evidence="4">The sequence shown here is derived from an EMBL/GenBank/DDBJ whole genome shotgun (WGS) entry which is preliminary data.</text>
</comment>
<dbReference type="EMBL" id="BQXO01000004">
    <property type="protein sequence ID" value="GKT06271.1"/>
    <property type="molecule type" value="Genomic_DNA"/>
</dbReference>
<dbReference type="SUPFAM" id="SSF46689">
    <property type="entry name" value="Homeodomain-like"/>
    <property type="match status" value="1"/>
</dbReference>
<reference evidence="4 5" key="1">
    <citation type="submission" date="2022-03" db="EMBL/GenBank/DDBJ databases">
        <title>Draft genome sequence of Furfurilactobacillus curtus JCM 31185.</title>
        <authorList>
            <person name="Suzuki S."/>
            <person name="Endo A."/>
            <person name="Kajikawa A."/>
        </authorList>
    </citation>
    <scope>NUCLEOTIDE SEQUENCE [LARGE SCALE GENOMIC DNA]</scope>
    <source>
        <strain evidence="4 5">JCM 31185</strain>
    </source>
</reference>
<feature type="DNA-binding region" description="H-T-H motif" evidence="2">
    <location>
        <begin position="31"/>
        <end position="50"/>
    </location>
</feature>
<evidence type="ECO:0000256" key="1">
    <source>
        <dbReference type="ARBA" id="ARBA00023125"/>
    </source>
</evidence>
<dbReference type="PROSITE" id="PS01081">
    <property type="entry name" value="HTH_TETR_1"/>
    <property type="match status" value="1"/>
</dbReference>
<evidence type="ECO:0000313" key="4">
    <source>
        <dbReference type="EMBL" id="GKT06271.1"/>
    </source>
</evidence>
<dbReference type="Pfam" id="PF00440">
    <property type="entry name" value="TetR_N"/>
    <property type="match status" value="1"/>
</dbReference>
<proteinExistence type="predicted"/>
<dbReference type="InterPro" id="IPR023772">
    <property type="entry name" value="DNA-bd_HTH_TetR-type_CS"/>
</dbReference>
<organism evidence="4 5">
    <name type="scientific">Furfurilactobacillus curtus</name>
    <dbReference type="NCBI Taxonomy" id="1746200"/>
    <lineage>
        <taxon>Bacteria</taxon>
        <taxon>Bacillati</taxon>
        <taxon>Bacillota</taxon>
        <taxon>Bacilli</taxon>
        <taxon>Lactobacillales</taxon>
        <taxon>Lactobacillaceae</taxon>
        <taxon>Furfurilactobacillus</taxon>
    </lineage>
</organism>
<protein>
    <submittedName>
        <fullName evidence="4">TetR family transcriptional regulator</fullName>
    </submittedName>
</protein>
<dbReference type="PROSITE" id="PS50977">
    <property type="entry name" value="HTH_TETR_2"/>
    <property type="match status" value="1"/>
</dbReference>
<evidence type="ECO:0000259" key="3">
    <source>
        <dbReference type="PROSITE" id="PS50977"/>
    </source>
</evidence>
<dbReference type="InterPro" id="IPR009057">
    <property type="entry name" value="Homeodomain-like_sf"/>
</dbReference>
<keyword evidence="5" id="KW-1185">Reference proteome</keyword>
<feature type="domain" description="HTH tetR-type" evidence="3">
    <location>
        <begin position="8"/>
        <end position="68"/>
    </location>
</feature>
<dbReference type="PANTHER" id="PTHR30055">
    <property type="entry name" value="HTH-TYPE TRANSCRIPTIONAL REGULATOR RUTR"/>
    <property type="match status" value="1"/>
</dbReference>
<dbReference type="InterPro" id="IPR001647">
    <property type="entry name" value="HTH_TetR"/>
</dbReference>
<keyword evidence="1 2" id="KW-0238">DNA-binding</keyword>
<dbReference type="InterPro" id="IPR050109">
    <property type="entry name" value="HTH-type_TetR-like_transc_reg"/>
</dbReference>
<evidence type="ECO:0000256" key="2">
    <source>
        <dbReference type="PROSITE-ProRule" id="PRU00335"/>
    </source>
</evidence>
<dbReference type="PRINTS" id="PR00455">
    <property type="entry name" value="HTHTETR"/>
</dbReference>